<protein>
    <submittedName>
        <fullName evidence="1">Uncharacterized protein</fullName>
    </submittedName>
</protein>
<evidence type="ECO:0000313" key="2">
    <source>
        <dbReference type="Proteomes" id="UP001054945"/>
    </source>
</evidence>
<proteinExistence type="predicted"/>
<dbReference type="AlphaFoldDB" id="A0AAV4YAA4"/>
<reference evidence="1 2" key="1">
    <citation type="submission" date="2021-06" db="EMBL/GenBank/DDBJ databases">
        <title>Caerostris extrusa draft genome.</title>
        <authorList>
            <person name="Kono N."/>
            <person name="Arakawa K."/>
        </authorList>
    </citation>
    <scope>NUCLEOTIDE SEQUENCE [LARGE SCALE GENOMIC DNA]</scope>
</reference>
<dbReference type="EMBL" id="BPLR01018935">
    <property type="protein sequence ID" value="GIZ03341.1"/>
    <property type="molecule type" value="Genomic_DNA"/>
</dbReference>
<name>A0AAV4YAA4_CAEEX</name>
<keyword evidence="2" id="KW-1185">Reference proteome</keyword>
<sequence length="107" mass="12347">MECSTEINVCHPIKYKEDILDLYWTKQFTYKGRWQQQLLEAPSSFTQAANGVVNVIAQESPSPSWKSLEGRHKRARRSRCGHLKVIDSAGIRLRGVFEDHDVPRFMA</sequence>
<gene>
    <name evidence="1" type="ORF">CEXT_125011</name>
</gene>
<accession>A0AAV4YAA4</accession>
<dbReference type="Proteomes" id="UP001054945">
    <property type="component" value="Unassembled WGS sequence"/>
</dbReference>
<evidence type="ECO:0000313" key="1">
    <source>
        <dbReference type="EMBL" id="GIZ03341.1"/>
    </source>
</evidence>
<organism evidence="1 2">
    <name type="scientific">Caerostris extrusa</name>
    <name type="common">Bark spider</name>
    <name type="synonym">Caerostris bankana</name>
    <dbReference type="NCBI Taxonomy" id="172846"/>
    <lineage>
        <taxon>Eukaryota</taxon>
        <taxon>Metazoa</taxon>
        <taxon>Ecdysozoa</taxon>
        <taxon>Arthropoda</taxon>
        <taxon>Chelicerata</taxon>
        <taxon>Arachnida</taxon>
        <taxon>Araneae</taxon>
        <taxon>Araneomorphae</taxon>
        <taxon>Entelegynae</taxon>
        <taxon>Araneoidea</taxon>
        <taxon>Araneidae</taxon>
        <taxon>Caerostris</taxon>
    </lineage>
</organism>
<comment type="caution">
    <text evidence="1">The sequence shown here is derived from an EMBL/GenBank/DDBJ whole genome shotgun (WGS) entry which is preliminary data.</text>
</comment>